<name>A0A8R1IM38_CAEJA</name>
<dbReference type="EnsemblMetazoa" id="CJA34081.1">
    <property type="protein sequence ID" value="CJA34081.1"/>
    <property type="gene ID" value="WBGene00209928"/>
</dbReference>
<reference evidence="1" key="2">
    <citation type="submission" date="2022-06" db="UniProtKB">
        <authorList>
            <consortium name="EnsemblMetazoa"/>
        </authorList>
    </citation>
    <scope>IDENTIFICATION</scope>
    <source>
        <strain evidence="1">DF5081</strain>
    </source>
</reference>
<sequence length="73" mass="8239">MRGTEEIVATEKEIIEAATGEKMIREIEGREAAREVRIGNRRRVARIVDEKIEMSAKGIAGKATHRLNFDDES</sequence>
<proteinExistence type="predicted"/>
<dbReference type="Proteomes" id="UP000005237">
    <property type="component" value="Unassembled WGS sequence"/>
</dbReference>
<keyword evidence="2" id="KW-1185">Reference proteome</keyword>
<protein>
    <submittedName>
        <fullName evidence="1">Uncharacterized protein</fullName>
    </submittedName>
</protein>
<evidence type="ECO:0000313" key="2">
    <source>
        <dbReference type="Proteomes" id="UP000005237"/>
    </source>
</evidence>
<accession>A0A8R1IM38</accession>
<organism evidence="1 2">
    <name type="scientific">Caenorhabditis japonica</name>
    <dbReference type="NCBI Taxonomy" id="281687"/>
    <lineage>
        <taxon>Eukaryota</taxon>
        <taxon>Metazoa</taxon>
        <taxon>Ecdysozoa</taxon>
        <taxon>Nematoda</taxon>
        <taxon>Chromadorea</taxon>
        <taxon>Rhabditida</taxon>
        <taxon>Rhabditina</taxon>
        <taxon>Rhabditomorpha</taxon>
        <taxon>Rhabditoidea</taxon>
        <taxon>Rhabditidae</taxon>
        <taxon>Peloderinae</taxon>
        <taxon>Caenorhabditis</taxon>
    </lineage>
</organism>
<evidence type="ECO:0000313" key="1">
    <source>
        <dbReference type="EnsemblMetazoa" id="CJA34081.1"/>
    </source>
</evidence>
<dbReference type="AlphaFoldDB" id="A0A8R1IM38"/>
<reference evidence="2" key="1">
    <citation type="submission" date="2010-08" db="EMBL/GenBank/DDBJ databases">
        <authorList>
            <consortium name="Caenorhabditis japonica Sequencing Consortium"/>
            <person name="Wilson R.K."/>
        </authorList>
    </citation>
    <scope>NUCLEOTIDE SEQUENCE [LARGE SCALE GENOMIC DNA]</scope>
    <source>
        <strain evidence="2">DF5081</strain>
    </source>
</reference>